<evidence type="ECO:0000256" key="1">
    <source>
        <dbReference type="ARBA" id="ARBA00008857"/>
    </source>
</evidence>
<keyword evidence="3" id="KW-0233">DNA recombination</keyword>
<dbReference type="Pfam" id="PF00589">
    <property type="entry name" value="Phage_integrase"/>
    <property type="match status" value="1"/>
</dbReference>
<dbReference type="InterPro" id="IPR013762">
    <property type="entry name" value="Integrase-like_cat_sf"/>
</dbReference>
<keyword evidence="6" id="KW-1185">Reference proteome</keyword>
<evidence type="ECO:0000256" key="3">
    <source>
        <dbReference type="ARBA" id="ARBA00023172"/>
    </source>
</evidence>
<dbReference type="SUPFAM" id="SSF56349">
    <property type="entry name" value="DNA breaking-rejoining enzymes"/>
    <property type="match status" value="1"/>
</dbReference>
<evidence type="ECO:0000259" key="4">
    <source>
        <dbReference type="PROSITE" id="PS51898"/>
    </source>
</evidence>
<dbReference type="PATRIC" id="fig|1202724.3.peg.4128"/>
<dbReference type="InterPro" id="IPR025269">
    <property type="entry name" value="SAM-like_dom"/>
</dbReference>
<keyword evidence="2" id="KW-0238">DNA-binding</keyword>
<dbReference type="InterPro" id="IPR002104">
    <property type="entry name" value="Integrase_catalytic"/>
</dbReference>
<dbReference type="Gene3D" id="1.10.443.10">
    <property type="entry name" value="Intergrase catalytic core"/>
    <property type="match status" value="1"/>
</dbReference>
<dbReference type="AlphaFoldDB" id="A0A0M8MDQ2"/>
<dbReference type="InterPro" id="IPR035386">
    <property type="entry name" value="Arm-DNA-bind_5"/>
</dbReference>
<dbReference type="InterPro" id="IPR011010">
    <property type="entry name" value="DNA_brk_join_enz"/>
</dbReference>
<accession>A0A0M8MDQ2</accession>
<dbReference type="Gene3D" id="1.10.150.130">
    <property type="match status" value="1"/>
</dbReference>
<dbReference type="Proteomes" id="UP000037755">
    <property type="component" value="Unassembled WGS sequence"/>
</dbReference>
<dbReference type="PANTHER" id="PTHR30349:SF64">
    <property type="entry name" value="PROPHAGE INTEGRASE INTD-RELATED"/>
    <property type="match status" value="1"/>
</dbReference>
<dbReference type="CDD" id="cd01185">
    <property type="entry name" value="INTN1_C_like"/>
    <property type="match status" value="1"/>
</dbReference>
<dbReference type="GO" id="GO:0006310">
    <property type="term" value="P:DNA recombination"/>
    <property type="evidence" value="ECO:0007669"/>
    <property type="project" value="UniProtKB-KW"/>
</dbReference>
<protein>
    <submittedName>
        <fullName evidence="5">Recombinase</fullName>
    </submittedName>
</protein>
<dbReference type="GO" id="GO:0015074">
    <property type="term" value="P:DNA integration"/>
    <property type="evidence" value="ECO:0007669"/>
    <property type="project" value="InterPro"/>
</dbReference>
<organism evidence="5 6">
    <name type="scientific">Flavobacterium akiainvivens</name>
    <dbReference type="NCBI Taxonomy" id="1202724"/>
    <lineage>
        <taxon>Bacteria</taxon>
        <taxon>Pseudomonadati</taxon>
        <taxon>Bacteroidota</taxon>
        <taxon>Flavobacteriia</taxon>
        <taxon>Flavobacteriales</taxon>
        <taxon>Flavobacteriaceae</taxon>
        <taxon>Flavobacterium</taxon>
    </lineage>
</organism>
<proteinExistence type="inferred from homology"/>
<evidence type="ECO:0000256" key="2">
    <source>
        <dbReference type="ARBA" id="ARBA00023125"/>
    </source>
</evidence>
<dbReference type="GO" id="GO:0003677">
    <property type="term" value="F:DNA binding"/>
    <property type="evidence" value="ECO:0007669"/>
    <property type="project" value="UniProtKB-KW"/>
</dbReference>
<gene>
    <name evidence="5" type="ORF">AM493_19940</name>
</gene>
<dbReference type="PROSITE" id="PS51898">
    <property type="entry name" value="TYR_RECOMBINASE"/>
    <property type="match status" value="1"/>
</dbReference>
<dbReference type="Pfam" id="PF13102">
    <property type="entry name" value="Phage_int_SAM_5"/>
    <property type="match status" value="1"/>
</dbReference>
<dbReference type="OrthoDB" id="1098628at2"/>
<reference evidence="5 6" key="1">
    <citation type="submission" date="2015-08" db="EMBL/GenBank/DDBJ databases">
        <title>Whole genome sequence of Flavobacterium akiainvivens IK-1T, from decaying Wikstroemia oahuensis, an endemic Hawaiian shrub.</title>
        <authorList>
            <person name="Wan X."/>
            <person name="Hou S."/>
            <person name="Saito J."/>
            <person name="Donachie S."/>
        </authorList>
    </citation>
    <scope>NUCLEOTIDE SEQUENCE [LARGE SCALE GENOMIC DNA]</scope>
    <source>
        <strain evidence="5 6">IK-1</strain>
    </source>
</reference>
<evidence type="ECO:0000313" key="6">
    <source>
        <dbReference type="Proteomes" id="UP000037755"/>
    </source>
</evidence>
<dbReference type="InterPro" id="IPR010998">
    <property type="entry name" value="Integrase_recombinase_N"/>
</dbReference>
<comment type="caution">
    <text evidence="5">The sequence shown here is derived from an EMBL/GenBank/DDBJ whole genome shotgun (WGS) entry which is preliminary data.</text>
</comment>
<dbReference type="RefSeq" id="WP_054409869.1">
    <property type="nucleotide sequence ID" value="NZ_FOYA01000010.1"/>
</dbReference>
<dbReference type="InterPro" id="IPR050090">
    <property type="entry name" value="Tyrosine_recombinase_XerCD"/>
</dbReference>
<evidence type="ECO:0000313" key="5">
    <source>
        <dbReference type="EMBL" id="KOS08065.1"/>
    </source>
</evidence>
<dbReference type="STRING" id="1202724.AM493_19940"/>
<dbReference type="Pfam" id="PF17293">
    <property type="entry name" value="Arm-DNA-bind_5"/>
    <property type="match status" value="1"/>
</dbReference>
<dbReference type="EMBL" id="LIYD01000005">
    <property type="protein sequence ID" value="KOS08065.1"/>
    <property type="molecule type" value="Genomic_DNA"/>
</dbReference>
<comment type="similarity">
    <text evidence="1">Belongs to the 'phage' integrase family.</text>
</comment>
<dbReference type="PANTHER" id="PTHR30349">
    <property type="entry name" value="PHAGE INTEGRASE-RELATED"/>
    <property type="match status" value="1"/>
</dbReference>
<feature type="domain" description="Tyr recombinase" evidence="4">
    <location>
        <begin position="220"/>
        <end position="400"/>
    </location>
</feature>
<name>A0A0M8MDQ2_9FLAO</name>
<sequence>MLENSFRLTFFLKSPKKATSQRLIYLRITVDGIAKETSTKQKWDFKRWNQQSCRATGNKEDAKAINFYLDTLTNKIVQFKAELILNSHTITAQRIIDYVLGRDVSKAKLLEEFQQHNDEMKALVETGEYAIGTHRRFVVAKNHVKEFIEFKYRTDDIEFRELKYEFIKDYEFYLKTVKHCNSNTTLKHITYVRKMVIRALHREIIQKDPFVSFKGKRTKVLKSPLSLEELTAIEDYTFATRRLSVIRDVFIFQCYTGLAYVDVFNLKHSDIKNGIDGKLWIIKTRQKTASPFHVPLLPQAINIMEQYKDDPVCLKKGTILPVASNQKMNEYLKEIAAICGLTCSLNTHKARRTFGSTVTLANGVPIHVVKEMLGHSSVKQTEEYAITEQMAIGREMEVLTDKLSEPADRPTTKANAIIMELKKEIDDLKAKLAMQEH</sequence>